<proteinExistence type="predicted"/>
<accession>A0A0U5C549</accession>
<dbReference type="AlphaFoldDB" id="A0A0U5C549"/>
<dbReference type="EMBL" id="CDMC01000003">
    <property type="protein sequence ID" value="CEL03178.1"/>
    <property type="molecule type" value="Genomic_DNA"/>
</dbReference>
<keyword evidence="3" id="KW-1185">Reference proteome</keyword>
<gene>
    <name evidence="2" type="ORF">ASPCAL04335</name>
</gene>
<evidence type="ECO:0000256" key="1">
    <source>
        <dbReference type="SAM" id="MobiDB-lite"/>
    </source>
</evidence>
<dbReference type="OrthoDB" id="5421702at2759"/>
<reference evidence="3" key="1">
    <citation type="journal article" date="2016" name="Genome Announc.">
        <title>Draft genome sequences of fungus Aspergillus calidoustus.</title>
        <authorList>
            <person name="Horn F."/>
            <person name="Linde J."/>
            <person name="Mattern D.J."/>
            <person name="Walther G."/>
            <person name="Guthke R."/>
            <person name="Scherlach K."/>
            <person name="Martin K."/>
            <person name="Brakhage A.A."/>
            <person name="Petzke L."/>
            <person name="Valiante V."/>
        </authorList>
    </citation>
    <scope>NUCLEOTIDE SEQUENCE [LARGE SCALE GENOMIC DNA]</scope>
    <source>
        <strain evidence="3">SF006504</strain>
    </source>
</reference>
<sequence length="362" mass="40708">MSAGNDSLDSSFFTWAEEMEAQEAWAEERGAPEASIKSTAPADTVPSTNEDDPQAEDKPTAKKKQTARDKLREFESKGHGTVSFVASLVAVREEFEYRNELLDLPGGQNIHHFNWFGEPVCQSSLTPPEISLWYMTTRPRFGLMSSSDIIRKTATKNNAEKWVDPIVIRVDNGVRLPQDADGLLRFAKSRTQKMYTPHGRWQSDREDRQTFCDDGEPSIYMKTGMMVGNGFIEGTSIRTRANWLRYGQLLNAAELEALKIAEKGEEIPAWYRRAHASEFKRPSPLSRSMTPEDLEDDYKNTDNAVQDGDSSTWVAADDVETAPAEPTYPRRSALRPSIFTIPITPPAHDCDSLKPGWSAIKR</sequence>
<feature type="region of interest" description="Disordered" evidence="1">
    <location>
        <begin position="21"/>
        <end position="73"/>
    </location>
</feature>
<protein>
    <submittedName>
        <fullName evidence="2">Uncharacterized protein</fullName>
    </submittedName>
</protein>
<evidence type="ECO:0000313" key="2">
    <source>
        <dbReference type="EMBL" id="CEL03178.1"/>
    </source>
</evidence>
<dbReference type="Proteomes" id="UP000054771">
    <property type="component" value="Unassembled WGS sequence"/>
</dbReference>
<feature type="compositionally biased region" description="Basic and acidic residues" evidence="1">
    <location>
        <begin position="55"/>
        <end position="73"/>
    </location>
</feature>
<organism evidence="2 3">
    <name type="scientific">Aspergillus calidoustus</name>
    <dbReference type="NCBI Taxonomy" id="454130"/>
    <lineage>
        <taxon>Eukaryota</taxon>
        <taxon>Fungi</taxon>
        <taxon>Dikarya</taxon>
        <taxon>Ascomycota</taxon>
        <taxon>Pezizomycotina</taxon>
        <taxon>Eurotiomycetes</taxon>
        <taxon>Eurotiomycetidae</taxon>
        <taxon>Eurotiales</taxon>
        <taxon>Aspergillaceae</taxon>
        <taxon>Aspergillus</taxon>
        <taxon>Aspergillus subgen. Nidulantes</taxon>
    </lineage>
</organism>
<evidence type="ECO:0000313" key="3">
    <source>
        <dbReference type="Proteomes" id="UP000054771"/>
    </source>
</evidence>
<name>A0A0U5C549_ASPCI</name>